<keyword evidence="2" id="KW-1185">Reference proteome</keyword>
<comment type="caution">
    <text evidence="1">The sequence shown here is derived from an EMBL/GenBank/DDBJ whole genome shotgun (WGS) entry which is preliminary data.</text>
</comment>
<dbReference type="AlphaFoldDB" id="A0A6I1GWK5"/>
<evidence type="ECO:0000313" key="2">
    <source>
        <dbReference type="Proteomes" id="UP000441772"/>
    </source>
</evidence>
<proteinExistence type="predicted"/>
<dbReference type="EMBL" id="WBVT01000006">
    <property type="protein sequence ID" value="KAB7790851.1"/>
    <property type="molecule type" value="Genomic_DNA"/>
</dbReference>
<sequence length="69" mass="7508">MQTVGRCLQHTFTAARVTGIVVLTANRIAASLMTSDSPGGVHFPLSPGRSWWHTDAIRAVCVRFQPTLD</sequence>
<protein>
    <submittedName>
        <fullName evidence="1">Uncharacterized protein</fullName>
    </submittedName>
</protein>
<organism evidence="1 2">
    <name type="scientific">Bifidobacterium leontopitheci</name>
    <dbReference type="NCBI Taxonomy" id="2650774"/>
    <lineage>
        <taxon>Bacteria</taxon>
        <taxon>Bacillati</taxon>
        <taxon>Actinomycetota</taxon>
        <taxon>Actinomycetes</taxon>
        <taxon>Bifidobacteriales</taxon>
        <taxon>Bifidobacteriaceae</taxon>
        <taxon>Bifidobacterium</taxon>
    </lineage>
</organism>
<accession>A0A6I1GWK5</accession>
<name>A0A6I1GWK5_9BIFI</name>
<evidence type="ECO:0000313" key="1">
    <source>
        <dbReference type="EMBL" id="KAB7790851.1"/>
    </source>
</evidence>
<gene>
    <name evidence="1" type="ORF">F7D09_0586</name>
</gene>
<reference evidence="1 2" key="1">
    <citation type="submission" date="2019-09" db="EMBL/GenBank/DDBJ databases">
        <title>Characterization of the phylogenetic diversity of two novel species belonging to the genus Bifidobacterium: Bifidobacterium cebidarum sp. nov. and Bifidobacterium leontopitheci sp. nov.</title>
        <authorList>
            <person name="Lugli G.A."/>
            <person name="Duranti S."/>
            <person name="Milani C."/>
            <person name="Turroni F."/>
            <person name="Ventura M."/>
        </authorList>
    </citation>
    <scope>NUCLEOTIDE SEQUENCE [LARGE SCALE GENOMIC DNA]</scope>
    <source>
        <strain evidence="1 2">LMG 31471</strain>
    </source>
</reference>
<dbReference type="Proteomes" id="UP000441772">
    <property type="component" value="Unassembled WGS sequence"/>
</dbReference>